<feature type="compositionally biased region" description="Basic and acidic residues" evidence="1">
    <location>
        <begin position="57"/>
        <end position="71"/>
    </location>
</feature>
<dbReference type="EMBL" id="JAINUG010000077">
    <property type="protein sequence ID" value="KAJ8400300.1"/>
    <property type="molecule type" value="Genomic_DNA"/>
</dbReference>
<evidence type="ECO:0000313" key="3">
    <source>
        <dbReference type="Proteomes" id="UP001221898"/>
    </source>
</evidence>
<protein>
    <submittedName>
        <fullName evidence="2">Uncharacterized protein</fullName>
    </submittedName>
</protein>
<comment type="caution">
    <text evidence="2">The sequence shown here is derived from an EMBL/GenBank/DDBJ whole genome shotgun (WGS) entry which is preliminary data.</text>
</comment>
<dbReference type="Proteomes" id="UP001221898">
    <property type="component" value="Unassembled WGS sequence"/>
</dbReference>
<sequence>MAWPVHRHSSLDTLQLGTGMEGLSHCGRGNVIDYHASLPCAVSRAGPPPPTPPDGGPPEKRGFRDADERGLRALHHSSPPGRHQLSVLICILSPLNQIMKLSTSFLR</sequence>
<dbReference type="AlphaFoldDB" id="A0AAD7SCZ2"/>
<organism evidence="2 3">
    <name type="scientific">Aldrovandia affinis</name>
    <dbReference type="NCBI Taxonomy" id="143900"/>
    <lineage>
        <taxon>Eukaryota</taxon>
        <taxon>Metazoa</taxon>
        <taxon>Chordata</taxon>
        <taxon>Craniata</taxon>
        <taxon>Vertebrata</taxon>
        <taxon>Euteleostomi</taxon>
        <taxon>Actinopterygii</taxon>
        <taxon>Neopterygii</taxon>
        <taxon>Teleostei</taxon>
        <taxon>Notacanthiformes</taxon>
        <taxon>Halosauridae</taxon>
        <taxon>Aldrovandia</taxon>
    </lineage>
</organism>
<gene>
    <name evidence="2" type="ORF">AAFF_G00396830</name>
</gene>
<proteinExistence type="predicted"/>
<feature type="compositionally biased region" description="Pro residues" evidence="1">
    <location>
        <begin position="46"/>
        <end position="56"/>
    </location>
</feature>
<keyword evidence="3" id="KW-1185">Reference proteome</keyword>
<evidence type="ECO:0000256" key="1">
    <source>
        <dbReference type="SAM" id="MobiDB-lite"/>
    </source>
</evidence>
<reference evidence="2" key="1">
    <citation type="journal article" date="2023" name="Science">
        <title>Genome structures resolve the early diversification of teleost fishes.</title>
        <authorList>
            <person name="Parey E."/>
            <person name="Louis A."/>
            <person name="Montfort J."/>
            <person name="Bouchez O."/>
            <person name="Roques C."/>
            <person name="Iampietro C."/>
            <person name="Lluch J."/>
            <person name="Castinel A."/>
            <person name="Donnadieu C."/>
            <person name="Desvignes T."/>
            <person name="Floi Bucao C."/>
            <person name="Jouanno E."/>
            <person name="Wen M."/>
            <person name="Mejri S."/>
            <person name="Dirks R."/>
            <person name="Jansen H."/>
            <person name="Henkel C."/>
            <person name="Chen W.J."/>
            <person name="Zahm M."/>
            <person name="Cabau C."/>
            <person name="Klopp C."/>
            <person name="Thompson A.W."/>
            <person name="Robinson-Rechavi M."/>
            <person name="Braasch I."/>
            <person name="Lecointre G."/>
            <person name="Bobe J."/>
            <person name="Postlethwait J.H."/>
            <person name="Berthelot C."/>
            <person name="Roest Crollius H."/>
            <person name="Guiguen Y."/>
        </authorList>
    </citation>
    <scope>NUCLEOTIDE SEQUENCE</scope>
    <source>
        <strain evidence="2">NC1722</strain>
    </source>
</reference>
<name>A0AAD7SCZ2_9TELE</name>
<feature type="region of interest" description="Disordered" evidence="1">
    <location>
        <begin position="42"/>
        <end position="79"/>
    </location>
</feature>
<evidence type="ECO:0000313" key="2">
    <source>
        <dbReference type="EMBL" id="KAJ8400300.1"/>
    </source>
</evidence>
<accession>A0AAD7SCZ2</accession>